<sequence length="352" mass="37752">MRTKSFVFAGWLTAFCTPAMAQTPNYPTIGRIVRTDPRIDKLIPKDARIEVLASGFNWSEGPIWVKNRGDRTAGPETGSYLLFSDVPENTIFKWTEKEGVKPFLKPSGYTGLGAYGGEPGSNGLTIDPQGRLIACEHGDKRVTAMPLDGSGGKRTLADNYNGKRFCSPNDVVAGSDGSYYFTDPPYGMRQGENDPNRETDSFGVYRIAPTKNGGAGNVTLLVGDLTRPNGIALSPDEKTLYVAQSDPKNPLVMAYPLQADGSVGKGRTIFGSEGMKKQGLEGGFDGMKVDRSGNLWVTGANGVLVLTATGEFLGHITIGNATANCAWGDDGSTLYITADMHLCRIKTTAKGW</sequence>
<protein>
    <submittedName>
        <fullName evidence="4">SMP-30/gluconolactonase/LRE family protein</fullName>
    </submittedName>
</protein>
<name>A0A927B9A6_9BACT</name>
<dbReference type="InterPro" id="IPR013658">
    <property type="entry name" value="SGL"/>
</dbReference>
<dbReference type="SUPFAM" id="SSF63829">
    <property type="entry name" value="Calcium-dependent phosphotriesterase"/>
    <property type="match status" value="1"/>
</dbReference>
<keyword evidence="2" id="KW-0732">Signal</keyword>
<evidence type="ECO:0000256" key="1">
    <source>
        <dbReference type="ARBA" id="ARBA00022801"/>
    </source>
</evidence>
<evidence type="ECO:0000313" key="4">
    <source>
        <dbReference type="EMBL" id="MBD2757593.1"/>
    </source>
</evidence>
<evidence type="ECO:0000313" key="5">
    <source>
        <dbReference type="Proteomes" id="UP000653797"/>
    </source>
</evidence>
<organism evidence="4 5">
    <name type="scientific">Spirosoma validum</name>
    <dbReference type="NCBI Taxonomy" id="2771355"/>
    <lineage>
        <taxon>Bacteria</taxon>
        <taxon>Pseudomonadati</taxon>
        <taxon>Bacteroidota</taxon>
        <taxon>Cytophagia</taxon>
        <taxon>Cytophagales</taxon>
        <taxon>Cytophagaceae</taxon>
        <taxon>Spirosoma</taxon>
    </lineage>
</organism>
<dbReference type="Proteomes" id="UP000653797">
    <property type="component" value="Unassembled WGS sequence"/>
</dbReference>
<evidence type="ECO:0000259" key="3">
    <source>
        <dbReference type="Pfam" id="PF08450"/>
    </source>
</evidence>
<dbReference type="RefSeq" id="WP_191043215.1">
    <property type="nucleotide sequence ID" value="NZ_JACXAA010000025.1"/>
</dbReference>
<dbReference type="InterPro" id="IPR051262">
    <property type="entry name" value="SMP-30/CGR1_Lactonase"/>
</dbReference>
<keyword evidence="5" id="KW-1185">Reference proteome</keyword>
<dbReference type="GO" id="GO:0016787">
    <property type="term" value="F:hydrolase activity"/>
    <property type="evidence" value="ECO:0007669"/>
    <property type="project" value="UniProtKB-KW"/>
</dbReference>
<gene>
    <name evidence="4" type="ORF">IC230_32280</name>
</gene>
<dbReference type="PANTHER" id="PTHR47572">
    <property type="entry name" value="LIPOPROTEIN-RELATED"/>
    <property type="match status" value="1"/>
</dbReference>
<dbReference type="AlphaFoldDB" id="A0A927B9A6"/>
<feature type="chain" id="PRO_5037472670" evidence="2">
    <location>
        <begin position="22"/>
        <end position="352"/>
    </location>
</feature>
<dbReference type="PANTHER" id="PTHR47572:SF4">
    <property type="entry name" value="LACTONASE DRP35"/>
    <property type="match status" value="1"/>
</dbReference>
<reference evidence="4" key="1">
    <citation type="submission" date="2020-09" db="EMBL/GenBank/DDBJ databases">
        <authorList>
            <person name="Kim M.K."/>
        </authorList>
    </citation>
    <scope>NUCLEOTIDE SEQUENCE</scope>
    <source>
        <strain evidence="4">BT704</strain>
    </source>
</reference>
<dbReference type="Gene3D" id="2.120.10.30">
    <property type="entry name" value="TolB, C-terminal domain"/>
    <property type="match status" value="1"/>
</dbReference>
<dbReference type="InterPro" id="IPR011042">
    <property type="entry name" value="6-blade_b-propeller_TolB-like"/>
</dbReference>
<comment type="caution">
    <text evidence="4">The sequence shown here is derived from an EMBL/GenBank/DDBJ whole genome shotgun (WGS) entry which is preliminary data.</text>
</comment>
<dbReference type="EMBL" id="JACXAA010000025">
    <property type="protein sequence ID" value="MBD2757593.1"/>
    <property type="molecule type" value="Genomic_DNA"/>
</dbReference>
<feature type="signal peptide" evidence="2">
    <location>
        <begin position="1"/>
        <end position="21"/>
    </location>
</feature>
<accession>A0A927B9A6</accession>
<feature type="domain" description="SMP-30/Gluconolactonase/LRE-like region" evidence="3">
    <location>
        <begin position="58"/>
        <end position="338"/>
    </location>
</feature>
<evidence type="ECO:0000256" key="2">
    <source>
        <dbReference type="SAM" id="SignalP"/>
    </source>
</evidence>
<keyword evidence="1" id="KW-0378">Hydrolase</keyword>
<proteinExistence type="predicted"/>
<dbReference type="Pfam" id="PF08450">
    <property type="entry name" value="SGL"/>
    <property type="match status" value="1"/>
</dbReference>